<evidence type="ECO:0008006" key="4">
    <source>
        <dbReference type="Google" id="ProtNLM"/>
    </source>
</evidence>
<accession>A0ABT6U2T4</accession>
<organism evidence="2 3">
    <name type="scientific">Pseudoalteromonas shioyasakiensis</name>
    <dbReference type="NCBI Taxonomy" id="1190813"/>
    <lineage>
        <taxon>Bacteria</taxon>
        <taxon>Pseudomonadati</taxon>
        <taxon>Pseudomonadota</taxon>
        <taxon>Gammaproteobacteria</taxon>
        <taxon>Alteromonadales</taxon>
        <taxon>Pseudoalteromonadaceae</taxon>
        <taxon>Pseudoalteromonas</taxon>
    </lineage>
</organism>
<dbReference type="RefSeq" id="WP_175083040.1">
    <property type="nucleotide sequence ID" value="NZ_JAKUMG010000009.1"/>
</dbReference>
<gene>
    <name evidence="2" type="ORF">MKZ47_15425</name>
</gene>
<reference evidence="2 3" key="1">
    <citation type="submission" date="2022-02" db="EMBL/GenBank/DDBJ databases">
        <title>Genome analysis of Beneficial Microorganisms for Coral consortium from Pocillopora damicornis.</title>
        <authorList>
            <person name="Rosado P.M."/>
            <person name="Cardoso P.M."/>
            <person name="Rosado J.G."/>
            <person name="Schultz J."/>
            <person name="Rocha U."/>
            <person name="Costa T.K."/>
            <person name="Peixoto R.S."/>
        </authorList>
    </citation>
    <scope>NUCLEOTIDE SEQUENCE [LARGE SCALE GENOMIC DNA]</scope>
    <source>
        <strain evidence="2 3">BMC5</strain>
    </source>
</reference>
<comment type="caution">
    <text evidence="2">The sequence shown here is derived from an EMBL/GenBank/DDBJ whole genome shotgun (WGS) entry which is preliminary data.</text>
</comment>
<evidence type="ECO:0000256" key="1">
    <source>
        <dbReference type="SAM" id="SignalP"/>
    </source>
</evidence>
<evidence type="ECO:0000313" key="3">
    <source>
        <dbReference type="Proteomes" id="UP001156974"/>
    </source>
</evidence>
<name>A0ABT6U2T4_9GAMM</name>
<keyword evidence="3" id="KW-1185">Reference proteome</keyword>
<dbReference type="Proteomes" id="UP001156974">
    <property type="component" value="Unassembled WGS sequence"/>
</dbReference>
<dbReference type="EMBL" id="JAKUMG010000009">
    <property type="protein sequence ID" value="MDI4670462.1"/>
    <property type="molecule type" value="Genomic_DNA"/>
</dbReference>
<evidence type="ECO:0000313" key="2">
    <source>
        <dbReference type="EMBL" id="MDI4670462.1"/>
    </source>
</evidence>
<sequence>MRLLSLLFLFSLLHSKAISAENLLAVKLKTDYTNAINDFQNKSKLCEEGSEGLDRKHFPKDMLTNKDDLSIVINYFYFKSLYNCVKEELVNYSIQTTKVLAKNSNDEILKINYLIMNIPLSLDEARIEFNKLPNSTIEKVNKINRLEKPFDMLETIDNLNL</sequence>
<feature type="chain" id="PRO_5045644054" description="Orphan protein" evidence="1">
    <location>
        <begin position="21"/>
        <end position="161"/>
    </location>
</feature>
<protein>
    <recommendedName>
        <fullName evidence="4">Orphan protein</fullName>
    </recommendedName>
</protein>
<feature type="signal peptide" evidence="1">
    <location>
        <begin position="1"/>
        <end position="20"/>
    </location>
</feature>
<proteinExistence type="predicted"/>
<keyword evidence="1" id="KW-0732">Signal</keyword>